<keyword evidence="2" id="KW-0732">Signal</keyword>
<evidence type="ECO:0000256" key="2">
    <source>
        <dbReference type="SAM" id="SignalP"/>
    </source>
</evidence>
<sequence length="282" mass="28476">MSQSRKCTAIKAVLALALLCCAALAPAAQVVGTVMHLSGPLLAKKADGTAKVLAVKSEVEQGDTLVTEKNSYALIKFIDNSEITLRPGSALTVEQFAFDAGKADADGASLALIKGGLRALTGLLGKRNKERFSMKTPAATIGIRGTTFIVEYVPETAAALAASRLAYALASTAALGGAGAAIAPLTLAQAPVPGMPPAPKGGLAPGLYVHVIDGLITLSNGGGAQSFSAGQFGYTPSFVQPPVVVPRNPGIQFAPPPAFSSNAPAGRAAASPKANTVDCEVR</sequence>
<reference evidence="4 5" key="1">
    <citation type="submission" date="2022-10" db="EMBL/GenBank/DDBJ databases">
        <title>Janthinobacterium sp. hw3 Genome sequencing.</title>
        <authorList>
            <person name="Park S."/>
        </authorList>
    </citation>
    <scope>NUCLEOTIDE SEQUENCE [LARGE SCALE GENOMIC DNA]</scope>
    <source>
        <strain evidence="5">hw3</strain>
    </source>
</reference>
<evidence type="ECO:0000313" key="4">
    <source>
        <dbReference type="EMBL" id="MDC8759098.1"/>
    </source>
</evidence>
<comment type="caution">
    <text evidence="4">The sequence shown here is derived from an EMBL/GenBank/DDBJ whole genome shotgun (WGS) entry which is preliminary data.</text>
</comment>
<dbReference type="Proteomes" id="UP001221208">
    <property type="component" value="Unassembled WGS sequence"/>
</dbReference>
<dbReference type="PANTHER" id="PTHR38731">
    <property type="entry name" value="LIPL45-RELATED LIPOPROTEIN-RELATED"/>
    <property type="match status" value="1"/>
</dbReference>
<feature type="compositionally biased region" description="Low complexity" evidence="1">
    <location>
        <begin position="262"/>
        <end position="274"/>
    </location>
</feature>
<proteinExistence type="predicted"/>
<evidence type="ECO:0000313" key="5">
    <source>
        <dbReference type="Proteomes" id="UP001221208"/>
    </source>
</evidence>
<evidence type="ECO:0000259" key="3">
    <source>
        <dbReference type="Pfam" id="PF04773"/>
    </source>
</evidence>
<name>A0ABT5K291_9BURK</name>
<protein>
    <submittedName>
        <fullName evidence="4">FecR family protein</fullName>
    </submittedName>
</protein>
<feature type="region of interest" description="Disordered" evidence="1">
    <location>
        <begin position="262"/>
        <end position="282"/>
    </location>
</feature>
<organism evidence="4 5">
    <name type="scientific">Janthinobacterium fluminis</name>
    <dbReference type="NCBI Taxonomy" id="2987524"/>
    <lineage>
        <taxon>Bacteria</taxon>
        <taxon>Pseudomonadati</taxon>
        <taxon>Pseudomonadota</taxon>
        <taxon>Betaproteobacteria</taxon>
        <taxon>Burkholderiales</taxon>
        <taxon>Oxalobacteraceae</taxon>
        <taxon>Janthinobacterium</taxon>
    </lineage>
</organism>
<dbReference type="Gene3D" id="2.60.120.1440">
    <property type="match status" value="1"/>
</dbReference>
<evidence type="ECO:0000256" key="1">
    <source>
        <dbReference type="SAM" id="MobiDB-lite"/>
    </source>
</evidence>
<accession>A0ABT5K291</accession>
<keyword evidence="5" id="KW-1185">Reference proteome</keyword>
<gene>
    <name evidence="4" type="ORF">OIK44_16075</name>
</gene>
<feature type="domain" description="FecR protein" evidence="3">
    <location>
        <begin position="63"/>
        <end position="154"/>
    </location>
</feature>
<dbReference type="RefSeq" id="WP_273672082.1">
    <property type="nucleotide sequence ID" value="NZ_JAQQXR010000006.1"/>
</dbReference>
<dbReference type="EMBL" id="JAQQXR010000006">
    <property type="protein sequence ID" value="MDC8759098.1"/>
    <property type="molecule type" value="Genomic_DNA"/>
</dbReference>
<dbReference type="Pfam" id="PF04773">
    <property type="entry name" value="FecR"/>
    <property type="match status" value="1"/>
</dbReference>
<dbReference type="InterPro" id="IPR006860">
    <property type="entry name" value="FecR"/>
</dbReference>
<dbReference type="PANTHER" id="PTHR38731:SF1">
    <property type="entry name" value="FECR PROTEIN DOMAIN-CONTAINING PROTEIN"/>
    <property type="match status" value="1"/>
</dbReference>
<feature type="signal peptide" evidence="2">
    <location>
        <begin position="1"/>
        <end position="27"/>
    </location>
</feature>
<feature type="chain" id="PRO_5045917889" evidence="2">
    <location>
        <begin position="28"/>
        <end position="282"/>
    </location>
</feature>